<feature type="transmembrane region" description="Helical" evidence="9">
    <location>
        <begin position="229"/>
        <end position="250"/>
    </location>
</feature>
<dbReference type="PROSITE" id="PS50928">
    <property type="entry name" value="ABC_TM1"/>
    <property type="match status" value="1"/>
</dbReference>
<keyword evidence="6 9" id="KW-0812">Transmembrane</keyword>
<gene>
    <name evidence="11" type="primary">pstA</name>
    <name evidence="11" type="ORF">NOR51B_249</name>
</gene>
<dbReference type="STRING" id="565045.NOR51B_249"/>
<dbReference type="EMBL" id="DS999411">
    <property type="protein sequence ID" value="EED34312.1"/>
    <property type="molecule type" value="Genomic_DNA"/>
</dbReference>
<evidence type="ECO:0000256" key="8">
    <source>
        <dbReference type="ARBA" id="ARBA00023136"/>
    </source>
</evidence>
<evidence type="ECO:0000256" key="3">
    <source>
        <dbReference type="ARBA" id="ARBA00016864"/>
    </source>
</evidence>
<keyword evidence="4" id="KW-0813">Transport</keyword>
<name>B8KRT3_9GAMM</name>
<dbReference type="CDD" id="cd06261">
    <property type="entry name" value="TM_PBP2"/>
    <property type="match status" value="1"/>
</dbReference>
<dbReference type="HOGENOM" id="CLU_033621_2_1_6"/>
<dbReference type="Pfam" id="PF00528">
    <property type="entry name" value="BPD_transp_1"/>
    <property type="match status" value="1"/>
</dbReference>
<dbReference type="GO" id="GO:0005886">
    <property type="term" value="C:plasma membrane"/>
    <property type="evidence" value="ECO:0007669"/>
    <property type="project" value="UniProtKB-SubCell"/>
</dbReference>
<feature type="transmembrane region" description="Helical" evidence="9">
    <location>
        <begin position="130"/>
        <end position="156"/>
    </location>
</feature>
<evidence type="ECO:0000256" key="5">
    <source>
        <dbReference type="ARBA" id="ARBA00022475"/>
    </source>
</evidence>
<evidence type="ECO:0000256" key="9">
    <source>
        <dbReference type="RuleBase" id="RU363043"/>
    </source>
</evidence>
<keyword evidence="12" id="KW-1185">Reference proteome</keyword>
<keyword evidence="7 9" id="KW-1133">Transmembrane helix</keyword>
<keyword evidence="8 9" id="KW-0472">Membrane</keyword>
<dbReference type="InterPro" id="IPR035906">
    <property type="entry name" value="MetI-like_sf"/>
</dbReference>
<dbReference type="SUPFAM" id="SSF161098">
    <property type="entry name" value="MetI-like"/>
    <property type="match status" value="1"/>
</dbReference>
<evidence type="ECO:0000256" key="1">
    <source>
        <dbReference type="ARBA" id="ARBA00004651"/>
    </source>
</evidence>
<evidence type="ECO:0000313" key="12">
    <source>
        <dbReference type="Proteomes" id="UP000004699"/>
    </source>
</evidence>
<accession>B8KRT3</accession>
<comment type="subcellular location">
    <subcellularLocation>
        <location evidence="9">Cell inner membrane</location>
        <topology evidence="9">Multi-pass membrane protein</topology>
    </subcellularLocation>
    <subcellularLocation>
        <location evidence="1">Cell membrane</location>
        <topology evidence="1">Multi-pass membrane protein</topology>
    </subcellularLocation>
</comment>
<feature type="transmembrane region" description="Helical" evidence="9">
    <location>
        <begin position="89"/>
        <end position="118"/>
    </location>
</feature>
<evidence type="ECO:0000256" key="4">
    <source>
        <dbReference type="ARBA" id="ARBA00022448"/>
    </source>
</evidence>
<dbReference type="InterPro" id="IPR000515">
    <property type="entry name" value="MetI-like"/>
</dbReference>
<dbReference type="eggNOG" id="COG0581">
    <property type="taxonomic scope" value="Bacteria"/>
</dbReference>
<evidence type="ECO:0000313" key="11">
    <source>
        <dbReference type="EMBL" id="EED34312.1"/>
    </source>
</evidence>
<evidence type="ECO:0000256" key="7">
    <source>
        <dbReference type="ARBA" id="ARBA00022989"/>
    </source>
</evidence>
<feature type="transmembrane region" description="Helical" evidence="9">
    <location>
        <begin position="24"/>
        <end position="53"/>
    </location>
</feature>
<comment type="similarity">
    <text evidence="2 9">Belongs to the binding-protein-dependent transport system permease family. CysTW subfamily.</text>
</comment>
<dbReference type="Gene3D" id="1.10.3720.10">
    <property type="entry name" value="MetI-like"/>
    <property type="match status" value="1"/>
</dbReference>
<feature type="transmembrane region" description="Helical" evidence="9">
    <location>
        <begin position="304"/>
        <end position="328"/>
    </location>
</feature>
<keyword evidence="5 9" id="KW-1003">Cell membrane</keyword>
<dbReference type="PANTHER" id="PTHR43470:SF6">
    <property type="entry name" value="PHOSPHATE TRANSPORT SYSTEM PERMEASE PROTEIN PSTA"/>
    <property type="match status" value="1"/>
</dbReference>
<dbReference type="AlphaFoldDB" id="B8KRT3"/>
<evidence type="ECO:0000259" key="10">
    <source>
        <dbReference type="PROSITE" id="PS50928"/>
    </source>
</evidence>
<dbReference type="NCBIfam" id="TIGR00974">
    <property type="entry name" value="3a0107s02c"/>
    <property type="match status" value="1"/>
</dbReference>
<dbReference type="GO" id="GO:0035435">
    <property type="term" value="P:phosphate ion transmembrane transport"/>
    <property type="evidence" value="ECO:0007669"/>
    <property type="project" value="InterPro"/>
</dbReference>
<dbReference type="RefSeq" id="WP_009019060.1">
    <property type="nucleotide sequence ID" value="NZ_DS999411.1"/>
</dbReference>
<dbReference type="InterPro" id="IPR005672">
    <property type="entry name" value="Phosphate_PstA"/>
</dbReference>
<evidence type="ECO:0000256" key="6">
    <source>
        <dbReference type="ARBA" id="ARBA00022692"/>
    </source>
</evidence>
<dbReference type="PANTHER" id="PTHR43470">
    <property type="entry name" value="PHOSPHATE TRANSPORT SYSTEM PERMEASE PROTEIN PSTA-RELATED"/>
    <property type="match status" value="1"/>
</dbReference>
<reference evidence="12" key="1">
    <citation type="journal article" date="2013" name="BMC Microbiol.">
        <title>Taxonomy and evolution of bacteriochlorophyll a-containing members of the OM60/NOR5 clade of marine gammaproteobacteria: description of Luminiphilus syltensis gen. nov., sp. nov., reclassification of Haliea rubra as Pseudohaliea rubra gen. nov., comb. nov., and emendation of Chromatocurvus halotolerans.</title>
        <authorList>
            <person name="Spring S."/>
            <person name="Riedel T."/>
            <person name="Sproer C."/>
            <person name="Yan S."/>
            <person name="Harder J."/>
            <person name="Fuchs B.M."/>
        </authorList>
    </citation>
    <scope>NUCLEOTIDE SEQUENCE [LARGE SCALE GENOMIC DNA]</scope>
    <source>
        <strain evidence="12">NOR51-B</strain>
    </source>
</reference>
<protein>
    <recommendedName>
        <fullName evidence="3 9">Phosphate transport system permease protein PstA</fullName>
    </recommendedName>
</protein>
<dbReference type="OrthoDB" id="9807065at2"/>
<feature type="transmembrane region" description="Helical" evidence="9">
    <location>
        <begin position="176"/>
        <end position="199"/>
    </location>
</feature>
<sequence length="337" mass="36031">MAESAVLQLPASLRLSRASGALKVWWCAAMVSLALLLVVGLLGGITLTALLWFMPSGSWLSAAEWQDAGRQFSDFLFASRGDFEGVAGVYPAIVGTALLVVIMSIIVAPLGVATAIYLSEYARDTWYTQALRVAIHNLAGVPAVIYGVFGLGFFIYTMGGSVDQWLYADQLPQPTFGTPGLLWAALTLALLTLPVVIVASEEGLGRIPLDLREGSLALGATRAETLTRILLPAAMPSILTGIILAMARAAGEVAPLMLVGVVKYAPALPVSLQAPFIHLERKFMHLGYYVYDVTMYAQPSEGRLGLICATALLLVLVVSALNIVAILLRRRMLARFV</sequence>
<dbReference type="GO" id="GO:0005315">
    <property type="term" value="F:phosphate transmembrane transporter activity"/>
    <property type="evidence" value="ECO:0007669"/>
    <property type="project" value="InterPro"/>
</dbReference>
<proteinExistence type="inferred from homology"/>
<organism evidence="11 12">
    <name type="scientific">Luminiphilus syltensis NOR5-1B</name>
    <dbReference type="NCBI Taxonomy" id="565045"/>
    <lineage>
        <taxon>Bacteria</taxon>
        <taxon>Pseudomonadati</taxon>
        <taxon>Pseudomonadota</taxon>
        <taxon>Gammaproteobacteria</taxon>
        <taxon>Cellvibrionales</taxon>
        <taxon>Halieaceae</taxon>
        <taxon>Luminiphilus</taxon>
    </lineage>
</organism>
<evidence type="ECO:0000256" key="2">
    <source>
        <dbReference type="ARBA" id="ARBA00007069"/>
    </source>
</evidence>
<dbReference type="Proteomes" id="UP000004699">
    <property type="component" value="Unassembled WGS sequence"/>
</dbReference>
<feature type="domain" description="ABC transmembrane type-1" evidence="10">
    <location>
        <begin position="93"/>
        <end position="325"/>
    </location>
</feature>